<proteinExistence type="predicted"/>
<dbReference type="EMBL" id="AXCW01000334">
    <property type="protein sequence ID" value="EYR62090.1"/>
    <property type="molecule type" value="Genomic_DNA"/>
</dbReference>
<dbReference type="AlphaFoldDB" id="A0A021VPX5"/>
<sequence length="194" mass="20842">MPDPHHPPAPRTAVAYVAATVLHDPRIAAARIHPPHPDPTTTAAAGRTDLHAHVHAETTTGRHLTITVITDDDPLDDNPADIPSWTFPGPFGDALAHPDPRRWTALTTGGPHPTGMFLAPEHALSRIVMARHLNAARHGVWTPLAHDTTTLDLGIDLAPIRGLFLDLHTVLDTVEADPHRYGETAPGATNHQPT</sequence>
<dbReference type="Proteomes" id="UP000019753">
    <property type="component" value="Unassembled WGS sequence"/>
</dbReference>
<evidence type="ECO:0000313" key="2">
    <source>
        <dbReference type="Proteomes" id="UP000019753"/>
    </source>
</evidence>
<organism evidence="1 2">
    <name type="scientific">Actinotalea ferrariae CF5-4</name>
    <dbReference type="NCBI Taxonomy" id="948458"/>
    <lineage>
        <taxon>Bacteria</taxon>
        <taxon>Bacillati</taxon>
        <taxon>Actinomycetota</taxon>
        <taxon>Actinomycetes</taxon>
        <taxon>Micrococcales</taxon>
        <taxon>Cellulomonadaceae</taxon>
        <taxon>Actinotalea</taxon>
    </lineage>
</organism>
<name>A0A021VPX5_9CELL</name>
<comment type="caution">
    <text evidence="1">The sequence shown here is derived from an EMBL/GenBank/DDBJ whole genome shotgun (WGS) entry which is preliminary data.</text>
</comment>
<protein>
    <submittedName>
        <fullName evidence="1">Uncharacterized protein</fullName>
    </submittedName>
</protein>
<gene>
    <name evidence="1" type="ORF">N866_11970</name>
</gene>
<accession>A0A021VPX5</accession>
<dbReference type="RefSeq" id="WP_034228892.1">
    <property type="nucleotide sequence ID" value="NZ_AXCW01000334.1"/>
</dbReference>
<keyword evidence="2" id="KW-1185">Reference proteome</keyword>
<evidence type="ECO:0000313" key="1">
    <source>
        <dbReference type="EMBL" id="EYR62090.1"/>
    </source>
</evidence>
<reference evidence="1 2" key="1">
    <citation type="submission" date="2014-01" db="EMBL/GenBank/DDBJ databases">
        <title>Actinotalea ferrariae CF5-4.</title>
        <authorList>
            <person name="Chen F."/>
            <person name="Li Y."/>
            <person name="Wang G."/>
        </authorList>
    </citation>
    <scope>NUCLEOTIDE SEQUENCE [LARGE SCALE GENOMIC DNA]</scope>
    <source>
        <strain evidence="1 2">CF5-4</strain>
    </source>
</reference>